<dbReference type="RefSeq" id="WP_344367673.1">
    <property type="nucleotide sequence ID" value="NZ_BAAAQB010000041.1"/>
</dbReference>
<dbReference type="GO" id="GO:0008168">
    <property type="term" value="F:methyltransferase activity"/>
    <property type="evidence" value="ECO:0007669"/>
    <property type="project" value="UniProtKB-KW"/>
</dbReference>
<keyword evidence="4" id="KW-1185">Reference proteome</keyword>
<feature type="domain" description="23S rRNA (guanine(745)-N(1))-methyltransferase N-terminal" evidence="2">
    <location>
        <begin position="10"/>
        <end position="47"/>
    </location>
</feature>
<dbReference type="InterPro" id="IPR048647">
    <property type="entry name" value="RlmA_N"/>
</dbReference>
<dbReference type="Gene3D" id="3.40.50.150">
    <property type="entry name" value="Vaccinia Virus protein VP39"/>
    <property type="match status" value="1"/>
</dbReference>
<organism evidence="3 4">
    <name type="scientific">Arthrobacter humicola</name>
    <dbReference type="NCBI Taxonomy" id="409291"/>
    <lineage>
        <taxon>Bacteria</taxon>
        <taxon>Bacillati</taxon>
        <taxon>Actinomycetota</taxon>
        <taxon>Actinomycetes</taxon>
        <taxon>Micrococcales</taxon>
        <taxon>Micrococcaceae</taxon>
        <taxon>Arthrobacter</taxon>
    </lineage>
</organism>
<dbReference type="InterPro" id="IPR050508">
    <property type="entry name" value="Methyltransf_Superfamily"/>
</dbReference>
<dbReference type="InterPro" id="IPR029063">
    <property type="entry name" value="SAM-dependent_MTases_sf"/>
</dbReference>
<feature type="domain" description="Methyltransferase" evidence="1">
    <location>
        <begin position="98"/>
        <end position="213"/>
    </location>
</feature>
<dbReference type="Proteomes" id="UP001500102">
    <property type="component" value="Unassembled WGS sequence"/>
</dbReference>
<dbReference type="SUPFAM" id="SSF53335">
    <property type="entry name" value="S-adenosyl-L-methionine-dependent methyltransferases"/>
    <property type="match status" value="1"/>
</dbReference>
<keyword evidence="3" id="KW-0489">Methyltransferase</keyword>
<comment type="caution">
    <text evidence="3">The sequence shown here is derived from an EMBL/GenBank/DDBJ whole genome shotgun (WGS) entry which is preliminary data.</text>
</comment>
<dbReference type="PIRSF" id="PIRSF018249">
    <property type="entry name" value="MyrA_prd"/>
    <property type="match status" value="1"/>
</dbReference>
<keyword evidence="3" id="KW-0808">Transferase</keyword>
<dbReference type="Pfam" id="PF13847">
    <property type="entry name" value="Methyltransf_31"/>
    <property type="match status" value="1"/>
</dbReference>
<proteinExistence type="predicted"/>
<evidence type="ECO:0000259" key="1">
    <source>
        <dbReference type="Pfam" id="PF13847"/>
    </source>
</evidence>
<evidence type="ECO:0000259" key="2">
    <source>
        <dbReference type="Pfam" id="PF21302"/>
    </source>
</evidence>
<name>A0ABP5LC20_9MICC</name>
<gene>
    <name evidence="3" type="ORF">GCM10009825_35010</name>
</gene>
<protein>
    <submittedName>
        <fullName evidence="3">Methyltransferase domain-containing protein</fullName>
    </submittedName>
</protein>
<dbReference type="InterPro" id="IPR025714">
    <property type="entry name" value="Methyltranfer_dom"/>
</dbReference>
<dbReference type="CDD" id="cd02440">
    <property type="entry name" value="AdoMet_MTases"/>
    <property type="match status" value="1"/>
</dbReference>
<dbReference type="Pfam" id="PF21302">
    <property type="entry name" value="Zn_ribbon_RlmA"/>
    <property type="match status" value="1"/>
</dbReference>
<dbReference type="InterPro" id="IPR016718">
    <property type="entry name" value="rRNA_m1G-MeTrfase_A_prd"/>
</dbReference>
<dbReference type="EMBL" id="BAAAQB010000041">
    <property type="protein sequence ID" value="GAA2144020.1"/>
    <property type="molecule type" value="Genomic_DNA"/>
</dbReference>
<evidence type="ECO:0000313" key="3">
    <source>
        <dbReference type="EMBL" id="GAA2144020.1"/>
    </source>
</evidence>
<evidence type="ECO:0000313" key="4">
    <source>
        <dbReference type="Proteomes" id="UP001500102"/>
    </source>
</evidence>
<sequence length="307" mass="31976">MPPAPDFPLLCPVCRTSLRSSDAGAPTLQCGAGHSFDAAKQGYFNFLVGKGTVFEADSADMVAARFDFLSAGHYQPLADAVAEVALPALAASPGGRPTVLDAGTGTGHYLRTLLDRFDQDRAESEGADPERPPAGSVSAAAIGLDISKFALRRAARMNPEALNVAGDVWQPLPVQDNAVDVVTVVFAPRNAPEFARVLRPGGRLVVVTPRPGHLAEIAGQTGMLGIEPAKDERLAASLGTHFAPAGTRDLDLALSLSPRDVTNLALMGPAGHHLDRSALAALEAGLPPRTAVSARFRISVFEPVPAS</sequence>
<dbReference type="PANTHER" id="PTHR42912">
    <property type="entry name" value="METHYLTRANSFERASE"/>
    <property type="match status" value="1"/>
</dbReference>
<accession>A0ABP5LC20</accession>
<reference evidence="4" key="1">
    <citation type="journal article" date="2019" name="Int. J. Syst. Evol. Microbiol.">
        <title>The Global Catalogue of Microorganisms (GCM) 10K type strain sequencing project: providing services to taxonomists for standard genome sequencing and annotation.</title>
        <authorList>
            <consortium name="The Broad Institute Genomics Platform"/>
            <consortium name="The Broad Institute Genome Sequencing Center for Infectious Disease"/>
            <person name="Wu L."/>
            <person name="Ma J."/>
        </authorList>
    </citation>
    <scope>NUCLEOTIDE SEQUENCE [LARGE SCALE GENOMIC DNA]</scope>
    <source>
        <strain evidence="4">JCM 15921</strain>
    </source>
</reference>
<dbReference type="GO" id="GO:0032259">
    <property type="term" value="P:methylation"/>
    <property type="evidence" value="ECO:0007669"/>
    <property type="project" value="UniProtKB-KW"/>
</dbReference>